<keyword evidence="2" id="KW-0645">Protease</keyword>
<protein>
    <submittedName>
        <fullName evidence="2">Carboxypeptidase-like regulatory domain-containing protein</fullName>
    </submittedName>
</protein>
<dbReference type="EMBL" id="CP032382">
    <property type="protein sequence ID" value="AYB35532.1"/>
    <property type="molecule type" value="Genomic_DNA"/>
</dbReference>
<keyword evidence="2" id="KW-0121">Carboxypeptidase</keyword>
<dbReference type="Pfam" id="PF13715">
    <property type="entry name" value="CarbopepD_reg_2"/>
    <property type="match status" value="1"/>
</dbReference>
<evidence type="ECO:0000313" key="2">
    <source>
        <dbReference type="EMBL" id="AYB35532.1"/>
    </source>
</evidence>
<keyword evidence="2" id="KW-0378">Hydrolase</keyword>
<gene>
    <name evidence="2" type="ORF">D4L85_13510</name>
</gene>
<dbReference type="SUPFAM" id="SSF49464">
    <property type="entry name" value="Carboxypeptidase regulatory domain-like"/>
    <property type="match status" value="1"/>
</dbReference>
<proteinExistence type="predicted"/>
<reference evidence="3" key="1">
    <citation type="submission" date="2018-09" db="EMBL/GenBank/DDBJ databases">
        <title>Chryseolinea sp. KIS68-18 isolated from soil.</title>
        <authorList>
            <person name="Weon H.-Y."/>
            <person name="Kwon S.-W."/>
            <person name="Lee S.A."/>
        </authorList>
    </citation>
    <scope>NUCLEOTIDE SEQUENCE [LARGE SCALE GENOMIC DNA]</scope>
    <source>
        <strain evidence="3">KIS68-18</strain>
    </source>
</reference>
<dbReference type="KEGG" id="chk:D4L85_13510"/>
<feature type="compositionally biased region" description="Polar residues" evidence="1">
    <location>
        <begin position="1"/>
        <end position="18"/>
    </location>
</feature>
<evidence type="ECO:0000256" key="1">
    <source>
        <dbReference type="SAM" id="MobiDB-lite"/>
    </source>
</evidence>
<dbReference type="Gene3D" id="2.60.40.1120">
    <property type="entry name" value="Carboxypeptidase-like, regulatory domain"/>
    <property type="match status" value="1"/>
</dbReference>
<keyword evidence="3" id="KW-1185">Reference proteome</keyword>
<name>A0A385SXB8_9BACT</name>
<sequence>MSKPTSAQIPSARTNTEVVQHPEATASERAAIKEKQVIRGVVKSDEDHSPLPGVNVYLKGSMEHTFTDADGRFEFPRKLKEGDVLIFNFIGLEPQERVIQRLTDPLEVSMPPAYLALMGAVAVDQTYKAKPSGVRRLWEAIKAIF</sequence>
<dbReference type="AlphaFoldDB" id="A0A385SXB8"/>
<dbReference type="GO" id="GO:0004180">
    <property type="term" value="F:carboxypeptidase activity"/>
    <property type="evidence" value="ECO:0007669"/>
    <property type="project" value="UniProtKB-KW"/>
</dbReference>
<organism evidence="2 3">
    <name type="scientific">Chryseolinea soli</name>
    <dbReference type="NCBI Taxonomy" id="2321403"/>
    <lineage>
        <taxon>Bacteria</taxon>
        <taxon>Pseudomonadati</taxon>
        <taxon>Bacteroidota</taxon>
        <taxon>Cytophagia</taxon>
        <taxon>Cytophagales</taxon>
        <taxon>Fulvivirgaceae</taxon>
        <taxon>Chryseolinea</taxon>
    </lineage>
</organism>
<dbReference type="InterPro" id="IPR008969">
    <property type="entry name" value="CarboxyPept-like_regulatory"/>
</dbReference>
<feature type="region of interest" description="Disordered" evidence="1">
    <location>
        <begin position="1"/>
        <end position="26"/>
    </location>
</feature>
<evidence type="ECO:0000313" key="3">
    <source>
        <dbReference type="Proteomes" id="UP000266183"/>
    </source>
</evidence>
<dbReference type="OrthoDB" id="7432683at2"/>
<accession>A0A385SXB8</accession>
<dbReference type="Proteomes" id="UP000266183">
    <property type="component" value="Chromosome"/>
</dbReference>